<dbReference type="AlphaFoldDB" id="A0A4R0RI06"/>
<reference evidence="2 3" key="1">
    <citation type="submission" date="2018-11" db="EMBL/GenBank/DDBJ databases">
        <title>Genome assembly of Steccherinum ochraceum LE-BIN_3174, the white-rot fungus of the Steccherinaceae family (The Residual Polyporoid clade, Polyporales, Basidiomycota).</title>
        <authorList>
            <person name="Fedorova T.V."/>
            <person name="Glazunova O.A."/>
            <person name="Landesman E.O."/>
            <person name="Moiseenko K.V."/>
            <person name="Psurtseva N.V."/>
            <person name="Savinova O.S."/>
            <person name="Shakhova N.V."/>
            <person name="Tyazhelova T.V."/>
            <person name="Vasina D.V."/>
        </authorList>
    </citation>
    <scope>NUCLEOTIDE SEQUENCE [LARGE SCALE GENOMIC DNA]</scope>
    <source>
        <strain evidence="2 3">LE-BIN_3174</strain>
    </source>
</reference>
<organism evidence="2 3">
    <name type="scientific">Steccherinum ochraceum</name>
    <dbReference type="NCBI Taxonomy" id="92696"/>
    <lineage>
        <taxon>Eukaryota</taxon>
        <taxon>Fungi</taxon>
        <taxon>Dikarya</taxon>
        <taxon>Basidiomycota</taxon>
        <taxon>Agaricomycotina</taxon>
        <taxon>Agaricomycetes</taxon>
        <taxon>Polyporales</taxon>
        <taxon>Steccherinaceae</taxon>
        <taxon>Steccherinum</taxon>
    </lineage>
</organism>
<dbReference type="EMBL" id="RWJN01000182">
    <property type="protein sequence ID" value="TCD65405.1"/>
    <property type="molecule type" value="Genomic_DNA"/>
</dbReference>
<feature type="compositionally biased region" description="Polar residues" evidence="1">
    <location>
        <begin position="14"/>
        <end position="26"/>
    </location>
</feature>
<evidence type="ECO:0000313" key="3">
    <source>
        <dbReference type="Proteomes" id="UP000292702"/>
    </source>
</evidence>
<accession>A0A4R0RI06</accession>
<dbReference type="Proteomes" id="UP000292702">
    <property type="component" value="Unassembled WGS sequence"/>
</dbReference>
<gene>
    <name evidence="2" type="ORF">EIP91_002704</name>
</gene>
<dbReference type="OrthoDB" id="4085451at2759"/>
<evidence type="ECO:0000256" key="1">
    <source>
        <dbReference type="SAM" id="MobiDB-lite"/>
    </source>
</evidence>
<proteinExistence type="predicted"/>
<comment type="caution">
    <text evidence="2">The sequence shown here is derived from an EMBL/GenBank/DDBJ whole genome shotgun (WGS) entry which is preliminary data.</text>
</comment>
<sequence>MGGASSKAARQFPKSGSIQTPRTSARPSMPEVRPDTKVNIPRASETRTAAIEEDAKDPHLAANLTRLGPVRVDHHMKTIQPMVDQVSRTFQSRLQSEQQATSSGSTRNRLVVSALTSLLDEKKASSRSGDLQSLADLYHIDLAQLQRIVRYVNSPSVDPESVVRTLNDDGTERTTMKAMWVD</sequence>
<keyword evidence="3" id="KW-1185">Reference proteome</keyword>
<name>A0A4R0RI06_9APHY</name>
<evidence type="ECO:0000313" key="2">
    <source>
        <dbReference type="EMBL" id="TCD65405.1"/>
    </source>
</evidence>
<feature type="region of interest" description="Disordered" evidence="1">
    <location>
        <begin position="1"/>
        <end position="43"/>
    </location>
</feature>
<protein>
    <submittedName>
        <fullName evidence="2">Uncharacterized protein</fullName>
    </submittedName>
</protein>